<dbReference type="CDD" id="cd16618">
    <property type="entry name" value="mRING-HC-C4C4_CNOT4"/>
    <property type="match status" value="1"/>
</dbReference>
<dbReference type="GO" id="GO:0030014">
    <property type="term" value="C:CCR4-NOT complex"/>
    <property type="evidence" value="ECO:0007669"/>
    <property type="project" value="InterPro"/>
</dbReference>
<dbReference type="FunFam" id="3.30.40.10:FF:000383">
    <property type="entry name" value="RING/U-box superfamily protein"/>
    <property type="match status" value="1"/>
</dbReference>
<feature type="transmembrane region" description="Helical" evidence="2">
    <location>
        <begin position="41"/>
        <end position="61"/>
    </location>
</feature>
<reference evidence="4" key="2">
    <citation type="journal article" date="2024" name="Plant">
        <title>Genomic evolution and insights into agronomic trait innovations of Sesamum species.</title>
        <authorList>
            <person name="Miao H."/>
            <person name="Wang L."/>
            <person name="Qu L."/>
            <person name="Liu H."/>
            <person name="Sun Y."/>
            <person name="Le M."/>
            <person name="Wang Q."/>
            <person name="Wei S."/>
            <person name="Zheng Y."/>
            <person name="Lin W."/>
            <person name="Duan Y."/>
            <person name="Cao H."/>
            <person name="Xiong S."/>
            <person name="Wang X."/>
            <person name="Wei L."/>
            <person name="Li C."/>
            <person name="Ma Q."/>
            <person name="Ju M."/>
            <person name="Zhao R."/>
            <person name="Li G."/>
            <person name="Mu C."/>
            <person name="Tian Q."/>
            <person name="Mei H."/>
            <person name="Zhang T."/>
            <person name="Gao T."/>
            <person name="Zhang H."/>
        </authorList>
    </citation>
    <scope>NUCLEOTIDE SEQUENCE</scope>
    <source>
        <strain evidence="4">G02</strain>
    </source>
</reference>
<sequence>MERCISTVILSRLPQTVPPATVVVYWAAMILWPILPQVAEAAAAVVAAVAVVVMVAFRVALAMKMKEVLVMMAAWMIGRLWLMPWLPLKTSSKSIAQTQDWIHPSEKHGGSTKYGSQLSVKDRPFSGDDISNAKQESGGTAVQKSLIHSQAWRPDDAFRPQSLPNLSKQHSFQLDSERPFGRGGSVWGCKNVGPVPKSCPICYEDLDCTDSSFLPCLCGFRLCLFCHKRILEEDGRCPGCRKQYDCDPVEGEATLDGGSLIFCLARSCSMTTRS</sequence>
<dbReference type="EMBL" id="JACGWJ010000001">
    <property type="protein sequence ID" value="KAL0440814.1"/>
    <property type="molecule type" value="Genomic_DNA"/>
</dbReference>
<keyword evidence="2" id="KW-0812">Transmembrane</keyword>
<dbReference type="Gene3D" id="3.30.40.10">
    <property type="entry name" value="Zinc/RING finger domain, C3HC4 (zinc finger)"/>
    <property type="match status" value="1"/>
</dbReference>
<evidence type="ECO:0000256" key="2">
    <source>
        <dbReference type="SAM" id="Phobius"/>
    </source>
</evidence>
<evidence type="ECO:0000259" key="3">
    <source>
        <dbReference type="PROSITE" id="PS50089"/>
    </source>
</evidence>
<dbReference type="InterPro" id="IPR001841">
    <property type="entry name" value="Znf_RING"/>
</dbReference>
<accession>A0AAW2WG55</accession>
<dbReference type="Pfam" id="PF14570">
    <property type="entry name" value="zf-RING_4"/>
    <property type="match status" value="1"/>
</dbReference>
<dbReference type="AlphaFoldDB" id="A0AAW2WG55"/>
<dbReference type="GO" id="GO:0016567">
    <property type="term" value="P:protein ubiquitination"/>
    <property type="evidence" value="ECO:0007669"/>
    <property type="project" value="TreeGrafter"/>
</dbReference>
<feature type="transmembrane region" description="Helical" evidence="2">
    <location>
        <begin position="68"/>
        <end position="88"/>
    </location>
</feature>
<dbReference type="GO" id="GO:0008270">
    <property type="term" value="F:zinc ion binding"/>
    <property type="evidence" value="ECO:0007669"/>
    <property type="project" value="UniProtKB-KW"/>
</dbReference>
<keyword evidence="1" id="KW-0862">Zinc</keyword>
<keyword evidence="2" id="KW-0472">Membrane</keyword>
<protein>
    <recommendedName>
        <fullName evidence="3">RING-type domain-containing protein</fullName>
    </recommendedName>
</protein>
<keyword evidence="2" id="KW-1133">Transmembrane helix</keyword>
<organism evidence="4">
    <name type="scientific">Sesamum radiatum</name>
    <name type="common">Black benniseed</name>
    <dbReference type="NCBI Taxonomy" id="300843"/>
    <lineage>
        <taxon>Eukaryota</taxon>
        <taxon>Viridiplantae</taxon>
        <taxon>Streptophyta</taxon>
        <taxon>Embryophyta</taxon>
        <taxon>Tracheophyta</taxon>
        <taxon>Spermatophyta</taxon>
        <taxon>Magnoliopsida</taxon>
        <taxon>eudicotyledons</taxon>
        <taxon>Gunneridae</taxon>
        <taxon>Pentapetalae</taxon>
        <taxon>asterids</taxon>
        <taxon>lamiids</taxon>
        <taxon>Lamiales</taxon>
        <taxon>Pedaliaceae</taxon>
        <taxon>Sesamum</taxon>
    </lineage>
</organism>
<dbReference type="InterPro" id="IPR039515">
    <property type="entry name" value="NOT4_mRING-HC-C4C4"/>
</dbReference>
<dbReference type="SUPFAM" id="SSF57850">
    <property type="entry name" value="RING/U-box"/>
    <property type="match status" value="1"/>
</dbReference>
<feature type="transmembrane region" description="Helical" evidence="2">
    <location>
        <begin position="16"/>
        <end position="35"/>
    </location>
</feature>
<dbReference type="PROSITE" id="PS50089">
    <property type="entry name" value="ZF_RING_2"/>
    <property type="match status" value="1"/>
</dbReference>
<gene>
    <name evidence="4" type="ORF">Sradi_0020300</name>
</gene>
<reference evidence="4" key="1">
    <citation type="submission" date="2020-06" db="EMBL/GenBank/DDBJ databases">
        <authorList>
            <person name="Li T."/>
            <person name="Hu X."/>
            <person name="Zhang T."/>
            <person name="Song X."/>
            <person name="Zhang H."/>
            <person name="Dai N."/>
            <person name="Sheng W."/>
            <person name="Hou X."/>
            <person name="Wei L."/>
        </authorList>
    </citation>
    <scope>NUCLEOTIDE SEQUENCE</scope>
    <source>
        <strain evidence="4">G02</strain>
        <tissue evidence="4">Leaf</tissue>
    </source>
</reference>
<comment type="caution">
    <text evidence="4">The sequence shown here is derived from an EMBL/GenBank/DDBJ whole genome shotgun (WGS) entry which is preliminary data.</text>
</comment>
<dbReference type="PANTHER" id="PTHR12603">
    <property type="entry name" value="CCR4-NOT TRANSCRIPTION COMPLEX RELATED"/>
    <property type="match status" value="1"/>
</dbReference>
<proteinExistence type="predicted"/>
<dbReference type="PANTHER" id="PTHR12603:SF0">
    <property type="entry name" value="CCR4-NOT TRANSCRIPTION COMPLEX SUBUNIT 4"/>
    <property type="match status" value="1"/>
</dbReference>
<dbReference type="GO" id="GO:0004842">
    <property type="term" value="F:ubiquitin-protein transferase activity"/>
    <property type="evidence" value="ECO:0007669"/>
    <property type="project" value="InterPro"/>
</dbReference>
<dbReference type="InterPro" id="IPR013083">
    <property type="entry name" value="Znf_RING/FYVE/PHD"/>
</dbReference>
<dbReference type="InterPro" id="IPR039780">
    <property type="entry name" value="Mot2"/>
</dbReference>
<keyword evidence="1" id="KW-0479">Metal-binding</keyword>
<keyword evidence="1" id="KW-0863">Zinc-finger</keyword>
<evidence type="ECO:0000256" key="1">
    <source>
        <dbReference type="PROSITE-ProRule" id="PRU00175"/>
    </source>
</evidence>
<name>A0AAW2WG55_SESRA</name>
<evidence type="ECO:0000313" key="4">
    <source>
        <dbReference type="EMBL" id="KAL0440814.1"/>
    </source>
</evidence>
<feature type="domain" description="RING-type" evidence="3">
    <location>
        <begin position="199"/>
        <end position="241"/>
    </location>
</feature>